<keyword evidence="3" id="KW-0328">Glycosyltransferase</keyword>
<dbReference type="InterPro" id="IPR012338">
    <property type="entry name" value="Beta-lactam/transpept-like"/>
</dbReference>
<feature type="compositionally biased region" description="Gly residues" evidence="9">
    <location>
        <begin position="706"/>
        <end position="763"/>
    </location>
</feature>
<evidence type="ECO:0000313" key="13">
    <source>
        <dbReference type="Proteomes" id="UP000635996"/>
    </source>
</evidence>
<dbReference type="Proteomes" id="UP000635996">
    <property type="component" value="Unassembled WGS sequence"/>
</dbReference>
<evidence type="ECO:0000259" key="11">
    <source>
        <dbReference type="Pfam" id="PF00912"/>
    </source>
</evidence>
<evidence type="ECO:0000256" key="4">
    <source>
        <dbReference type="ARBA" id="ARBA00022679"/>
    </source>
</evidence>
<evidence type="ECO:0000259" key="10">
    <source>
        <dbReference type="Pfam" id="PF00905"/>
    </source>
</evidence>
<feature type="region of interest" description="Disordered" evidence="9">
    <location>
        <begin position="631"/>
        <end position="763"/>
    </location>
</feature>
<dbReference type="Pfam" id="PF00912">
    <property type="entry name" value="Transgly"/>
    <property type="match status" value="1"/>
</dbReference>
<dbReference type="SUPFAM" id="SSF56601">
    <property type="entry name" value="beta-lactamase/transpeptidase-like"/>
    <property type="match status" value="1"/>
</dbReference>
<dbReference type="Pfam" id="PF00905">
    <property type="entry name" value="Transpeptidase"/>
    <property type="match status" value="1"/>
</dbReference>
<dbReference type="EMBL" id="JAATEL010000019">
    <property type="protein sequence ID" value="NJP16116.1"/>
    <property type="molecule type" value="Genomic_DNA"/>
</dbReference>
<dbReference type="PANTHER" id="PTHR32282:SF34">
    <property type="entry name" value="PENICILLIN-BINDING PROTEIN 1A"/>
    <property type="match status" value="1"/>
</dbReference>
<dbReference type="InterPro" id="IPR023346">
    <property type="entry name" value="Lysozyme-like_dom_sf"/>
</dbReference>
<feature type="domain" description="Penicillin-binding protein transpeptidase" evidence="10">
    <location>
        <begin position="323"/>
        <end position="580"/>
    </location>
</feature>
<comment type="catalytic activity">
    <reaction evidence="7">
        <text>Preferential cleavage: (Ac)2-L-Lys-D-Ala-|-D-Ala. Also transpeptidation of peptidyl-alanyl moieties that are N-acyl substituents of D-alanine.</text>
        <dbReference type="EC" id="3.4.16.4"/>
    </reaction>
</comment>
<sequence>MVLGGVITLAVLLIGAFFLGYSLVKIPEANALAKKQANVYLYADGSEIAREGEINRENVTLAQVSKDAQHAVLAAEDRDFYTESAVDPVAMARAGWNTVTGKGKQSGSTITQQYVKNYYLGQEQTVTRKVKEFFIAIKLDRSKSKDEILEGYLNTSFFGRNAYGIQAAARAYYGMDAKDLDPARAAYLAALVNAPSEYDVVAHPENKNAAVARWNYVLDGMVKKGWLSASERAGMTFPMPKQATVPVGLAGQRGYIVRAVKDYLDRNHILSEQQLAAGGYRITTTLQKNKQDAFVKAVDDRLMDKLDKENNKVDRYVRAGGAAIDPKTGEVVAMYGGIDYVQQYTNNATRRDFQVGSTFKPFVLASAIENGSRTQDGRPITPNTAYDGTNKRPVRGWSGYYAPENEDQHSYGNITVREATDKSVNAVYAQMAVDVGASKVKDTAIALGLPKDTPELSGYPSIALGVARASVLDMAQAYATLANHGRHGTYTIVKKITKDGDAVTLPKQATTQAISREAADTTTAVLQSVVQNGTATAAQAAGRPAAGKTGTAEEDTAAWFAGYTPDLATVVSVMGQDPDTAAHKSLYGAMGLPRINGGGAPAEIWAQFTREALKDTPAHDFDLQLQAGADRLQPIPGDSSSQTPDGDEPGTDTPGAETPGESTTPGQEGQVQGQGDTGQTGDIPGGGTAGTAGDTAGAGTPPTGGADTGGGPGTGGSTSTTGGGDTGGGPGAGGGMPTTGGTDAGGAAGPGGPGGGAGLVGRP</sequence>
<reference evidence="12 13" key="1">
    <citation type="submission" date="2020-03" db="EMBL/GenBank/DDBJ databases">
        <title>WGS of actinomycetes isolated from Thailand.</title>
        <authorList>
            <person name="Thawai C."/>
        </authorList>
    </citation>
    <scope>NUCLEOTIDE SEQUENCE [LARGE SCALE GENOMIC DNA]</scope>
    <source>
        <strain evidence="12 13">NBRC 13905</strain>
    </source>
</reference>
<evidence type="ECO:0000256" key="9">
    <source>
        <dbReference type="SAM" id="MobiDB-lite"/>
    </source>
</evidence>
<dbReference type="InterPro" id="IPR036950">
    <property type="entry name" value="PBP_transglycosylase"/>
</dbReference>
<keyword evidence="1" id="KW-0121">Carboxypeptidase</keyword>
<evidence type="ECO:0000256" key="5">
    <source>
        <dbReference type="ARBA" id="ARBA00022801"/>
    </source>
</evidence>
<gene>
    <name evidence="12" type="ORF">HCJ95_17990</name>
</gene>
<keyword evidence="6" id="KW-0511">Multifunctional enzyme</keyword>
<keyword evidence="13" id="KW-1185">Reference proteome</keyword>
<protein>
    <submittedName>
        <fullName evidence="12">Penicillin-binding protein</fullName>
    </submittedName>
</protein>
<evidence type="ECO:0000313" key="12">
    <source>
        <dbReference type="EMBL" id="NJP16116.1"/>
    </source>
</evidence>
<comment type="caution">
    <text evidence="12">The sequence shown here is derived from an EMBL/GenBank/DDBJ whole genome shotgun (WGS) entry which is preliminary data.</text>
</comment>
<organism evidence="12 13">
    <name type="scientific">Streptomyces thermoviolaceus subsp. thermoviolaceus</name>
    <dbReference type="NCBI Taxonomy" id="66860"/>
    <lineage>
        <taxon>Bacteria</taxon>
        <taxon>Bacillati</taxon>
        <taxon>Actinomycetota</taxon>
        <taxon>Actinomycetes</taxon>
        <taxon>Kitasatosporales</taxon>
        <taxon>Streptomycetaceae</taxon>
        <taxon>Streptomyces</taxon>
    </lineage>
</organism>
<comment type="catalytic activity">
    <reaction evidence="8">
        <text>[GlcNAc-(1-&gt;4)-Mur2Ac(oyl-L-Ala-gamma-D-Glu-L-Lys-D-Ala-D-Ala)](n)-di-trans,octa-cis-undecaprenyl diphosphate + beta-D-GlcNAc-(1-&gt;4)-Mur2Ac(oyl-L-Ala-gamma-D-Glu-L-Lys-D-Ala-D-Ala)-di-trans,octa-cis-undecaprenyl diphosphate = [GlcNAc-(1-&gt;4)-Mur2Ac(oyl-L-Ala-gamma-D-Glu-L-Lys-D-Ala-D-Ala)](n+1)-di-trans,octa-cis-undecaprenyl diphosphate + di-trans,octa-cis-undecaprenyl diphosphate + H(+)</text>
        <dbReference type="Rhea" id="RHEA:23708"/>
        <dbReference type="Rhea" id="RHEA-COMP:9602"/>
        <dbReference type="Rhea" id="RHEA-COMP:9603"/>
        <dbReference type="ChEBI" id="CHEBI:15378"/>
        <dbReference type="ChEBI" id="CHEBI:58405"/>
        <dbReference type="ChEBI" id="CHEBI:60033"/>
        <dbReference type="ChEBI" id="CHEBI:78435"/>
        <dbReference type="EC" id="2.4.99.28"/>
    </reaction>
</comment>
<dbReference type="InterPro" id="IPR050396">
    <property type="entry name" value="Glycosyltr_51/Transpeptidase"/>
</dbReference>
<dbReference type="PANTHER" id="PTHR32282">
    <property type="entry name" value="BINDING PROTEIN TRANSPEPTIDASE, PUTATIVE-RELATED"/>
    <property type="match status" value="1"/>
</dbReference>
<feature type="compositionally biased region" description="Gly residues" evidence="9">
    <location>
        <begin position="675"/>
        <end position="690"/>
    </location>
</feature>
<dbReference type="Gene3D" id="3.40.710.10">
    <property type="entry name" value="DD-peptidase/beta-lactamase superfamily"/>
    <property type="match status" value="1"/>
</dbReference>
<accession>A0ABX0YY48</accession>
<dbReference type="InterPro" id="IPR001460">
    <property type="entry name" value="PCN-bd_Tpept"/>
</dbReference>
<keyword evidence="5" id="KW-0378">Hydrolase</keyword>
<keyword evidence="2" id="KW-0645">Protease</keyword>
<evidence type="ECO:0000256" key="2">
    <source>
        <dbReference type="ARBA" id="ARBA00022670"/>
    </source>
</evidence>
<evidence type="ECO:0000256" key="7">
    <source>
        <dbReference type="ARBA" id="ARBA00034000"/>
    </source>
</evidence>
<evidence type="ECO:0000256" key="3">
    <source>
        <dbReference type="ARBA" id="ARBA00022676"/>
    </source>
</evidence>
<dbReference type="Gene3D" id="1.10.3810.10">
    <property type="entry name" value="Biosynthetic peptidoglycan transglycosylase-like"/>
    <property type="match status" value="1"/>
</dbReference>
<name>A0ABX0YY48_STRTL</name>
<feature type="compositionally biased region" description="Low complexity" evidence="9">
    <location>
        <begin position="691"/>
        <end position="705"/>
    </location>
</feature>
<evidence type="ECO:0000256" key="6">
    <source>
        <dbReference type="ARBA" id="ARBA00023268"/>
    </source>
</evidence>
<proteinExistence type="predicted"/>
<dbReference type="InterPro" id="IPR001264">
    <property type="entry name" value="Glyco_trans_51"/>
</dbReference>
<feature type="domain" description="Glycosyl transferase family 51" evidence="11">
    <location>
        <begin position="47"/>
        <end position="221"/>
    </location>
</feature>
<feature type="compositionally biased region" description="Low complexity" evidence="9">
    <location>
        <begin position="663"/>
        <end position="674"/>
    </location>
</feature>
<dbReference type="SUPFAM" id="SSF53955">
    <property type="entry name" value="Lysozyme-like"/>
    <property type="match status" value="1"/>
</dbReference>
<evidence type="ECO:0000256" key="1">
    <source>
        <dbReference type="ARBA" id="ARBA00022645"/>
    </source>
</evidence>
<keyword evidence="4" id="KW-0808">Transferase</keyword>
<evidence type="ECO:0000256" key="8">
    <source>
        <dbReference type="ARBA" id="ARBA00049902"/>
    </source>
</evidence>